<dbReference type="SUPFAM" id="SSF81469">
    <property type="entry name" value="Bacterial aa3 type cytochrome c oxidase subunit IV"/>
    <property type="match status" value="1"/>
</dbReference>
<dbReference type="Gene3D" id="1.20.5.160">
    <property type="entry name" value="Bacterial aa3 type cytochrome c oxidase subunit IV"/>
    <property type="match status" value="1"/>
</dbReference>
<dbReference type="Pfam" id="PF07835">
    <property type="entry name" value="COX4_pro_2"/>
    <property type="match status" value="1"/>
</dbReference>
<dbReference type="InterPro" id="IPR036596">
    <property type="entry name" value="Cyt-C_aa3_sf"/>
</dbReference>
<organism evidence="3 4">
    <name type="scientific">Epibacterium ulvae</name>
    <dbReference type="NCBI Taxonomy" id="1156985"/>
    <lineage>
        <taxon>Bacteria</taxon>
        <taxon>Pseudomonadati</taxon>
        <taxon>Pseudomonadota</taxon>
        <taxon>Alphaproteobacteria</taxon>
        <taxon>Rhodobacterales</taxon>
        <taxon>Roseobacteraceae</taxon>
        <taxon>Epibacterium</taxon>
    </lineage>
</organism>
<keyword evidence="1" id="KW-1133">Transmembrane helix</keyword>
<dbReference type="Proteomes" id="UP000198767">
    <property type="component" value="Unassembled WGS sequence"/>
</dbReference>
<feature type="domain" description="Cytochrome c oxidase subunit IV bacterial aa3 type" evidence="2">
    <location>
        <begin position="4"/>
        <end position="42"/>
    </location>
</feature>
<keyword evidence="4" id="KW-1185">Reference proteome</keyword>
<keyword evidence="1" id="KW-0812">Transmembrane</keyword>
<sequence>MAEHKHGTMDITVQEQAYAGFITAIVRCSIASIAALIFLAVFAI</sequence>
<evidence type="ECO:0000259" key="2">
    <source>
        <dbReference type="Pfam" id="PF07835"/>
    </source>
</evidence>
<evidence type="ECO:0000313" key="4">
    <source>
        <dbReference type="Proteomes" id="UP000198767"/>
    </source>
</evidence>
<dbReference type="STRING" id="1156985.SAMN04488118_101187"/>
<evidence type="ECO:0000256" key="1">
    <source>
        <dbReference type="SAM" id="Phobius"/>
    </source>
</evidence>
<feature type="transmembrane region" description="Helical" evidence="1">
    <location>
        <begin position="18"/>
        <end position="43"/>
    </location>
</feature>
<dbReference type="InterPro" id="IPR012422">
    <property type="entry name" value="Cyt_c_oxidase_su4_bac-aa3"/>
</dbReference>
<keyword evidence="1" id="KW-0472">Membrane</keyword>
<gene>
    <name evidence="3" type="ORF">SAMN04488118_101187</name>
</gene>
<dbReference type="EMBL" id="FMWG01000001">
    <property type="protein sequence ID" value="SCZ49921.1"/>
    <property type="molecule type" value="Genomic_DNA"/>
</dbReference>
<evidence type="ECO:0000313" key="3">
    <source>
        <dbReference type="EMBL" id="SCZ49921.1"/>
    </source>
</evidence>
<protein>
    <submittedName>
        <fullName evidence="3">Aa3 type cytochrome c oxidase subunit IV</fullName>
    </submittedName>
</protein>
<proteinExistence type="predicted"/>
<dbReference type="RefSeq" id="WP_090214853.1">
    <property type="nucleotide sequence ID" value="NZ_CANLDO010000002.1"/>
</dbReference>
<accession>A0A1G5PL64</accession>
<reference evidence="3 4" key="1">
    <citation type="submission" date="2016-10" db="EMBL/GenBank/DDBJ databases">
        <authorList>
            <person name="de Groot N.N."/>
        </authorList>
    </citation>
    <scope>NUCLEOTIDE SEQUENCE [LARGE SCALE GENOMIC DNA]</scope>
    <source>
        <strain evidence="3 4">U95</strain>
    </source>
</reference>
<dbReference type="AlphaFoldDB" id="A0A1G5PL64"/>
<name>A0A1G5PL64_9RHOB</name>